<evidence type="ECO:0008006" key="4">
    <source>
        <dbReference type="Google" id="ProtNLM"/>
    </source>
</evidence>
<dbReference type="Proteomes" id="UP000826775">
    <property type="component" value="Chromosome"/>
</dbReference>
<dbReference type="PANTHER" id="PTHR47751">
    <property type="entry name" value="SUPERFAMILY HYDROLASE, PUTATIVE (AFU_ORTHOLOGUE AFUA_2G16580)-RELATED"/>
    <property type="match status" value="1"/>
</dbReference>
<organism evidence="2 3">
    <name type="scientific">Helicobacter gastrocanis</name>
    <dbReference type="NCBI Taxonomy" id="2849641"/>
    <lineage>
        <taxon>Bacteria</taxon>
        <taxon>Pseudomonadati</taxon>
        <taxon>Campylobacterota</taxon>
        <taxon>Epsilonproteobacteria</taxon>
        <taxon>Campylobacterales</taxon>
        <taxon>Helicobacteraceae</taxon>
        <taxon>Helicobacter</taxon>
    </lineage>
</organism>
<gene>
    <name evidence="2" type="ORF">NHP190003_10510</name>
</gene>
<name>A0ABN6I2L0_9HELI</name>
<reference evidence="2 3" key="1">
    <citation type="submission" date="2021-07" db="EMBL/GenBank/DDBJ databases">
        <title>Novel Helicobacter sp. Isolated from a dog.</title>
        <authorList>
            <person name="Rimbara E."/>
            <person name="Suzuki M."/>
        </authorList>
    </citation>
    <scope>NUCLEOTIDE SEQUENCE [LARGE SCALE GENOMIC DNA]</scope>
    <source>
        <strain evidence="3">NHP19-003</strain>
    </source>
</reference>
<feature type="signal peptide" evidence="1">
    <location>
        <begin position="1"/>
        <end position="19"/>
    </location>
</feature>
<dbReference type="EMBL" id="AP024814">
    <property type="protein sequence ID" value="BCZ17769.1"/>
    <property type="molecule type" value="Genomic_DNA"/>
</dbReference>
<sequence>MIFLRSLILASALTLGVQAQPFQSTSRTPSHTQGDIYVSPKVNIQEVCFKNQYGLDTGAQLCTPKSMQKGKKYPAWIVGHPMGVLKKQVSQIYATKLIKRGFVAPSFDLNFWGQCAGTPRHAVLPDTHVEGFGATIDGRDTRNFINREKIVVVGVCTSGDFALAAAKINPCMKAITMVGMYAMDDTTRHGVRDSINKVQREAFLKETANERY</sequence>
<keyword evidence="3" id="KW-1185">Reference proteome</keyword>
<dbReference type="InterPro" id="IPR051411">
    <property type="entry name" value="Polyketide_trans_af380"/>
</dbReference>
<evidence type="ECO:0000313" key="3">
    <source>
        <dbReference type="Proteomes" id="UP000826775"/>
    </source>
</evidence>
<dbReference type="SUPFAM" id="SSF53474">
    <property type="entry name" value="alpha/beta-Hydrolases"/>
    <property type="match status" value="1"/>
</dbReference>
<accession>A0ABN6I2L0</accession>
<protein>
    <recommendedName>
        <fullName evidence="4">Dienelactone hydrolase domain-containing protein</fullName>
    </recommendedName>
</protein>
<evidence type="ECO:0000256" key="1">
    <source>
        <dbReference type="SAM" id="SignalP"/>
    </source>
</evidence>
<dbReference type="InterPro" id="IPR029058">
    <property type="entry name" value="AB_hydrolase_fold"/>
</dbReference>
<proteinExistence type="predicted"/>
<keyword evidence="1" id="KW-0732">Signal</keyword>
<feature type="chain" id="PRO_5047518555" description="Dienelactone hydrolase domain-containing protein" evidence="1">
    <location>
        <begin position="20"/>
        <end position="212"/>
    </location>
</feature>
<evidence type="ECO:0000313" key="2">
    <source>
        <dbReference type="EMBL" id="BCZ17769.1"/>
    </source>
</evidence>
<dbReference type="PANTHER" id="PTHR47751:SF1">
    <property type="entry name" value="SUPERFAMILY HYDROLASE, PUTATIVE (AFU_ORTHOLOGUE AFUA_2G16580)-RELATED"/>
    <property type="match status" value="1"/>
</dbReference>
<dbReference type="Gene3D" id="3.40.50.1820">
    <property type="entry name" value="alpha/beta hydrolase"/>
    <property type="match status" value="1"/>
</dbReference>